<dbReference type="RefSeq" id="WP_131447380.1">
    <property type="nucleotide sequence ID" value="NZ_SJZB01000040.1"/>
</dbReference>
<keyword evidence="6" id="KW-0653">Protein transport</keyword>
<feature type="transmembrane region" description="Helical" evidence="9">
    <location>
        <begin position="182"/>
        <end position="204"/>
    </location>
</feature>
<proteinExistence type="inferred from homology"/>
<dbReference type="PROSITE" id="PS50928">
    <property type="entry name" value="ABC_TM1"/>
    <property type="match status" value="1"/>
</dbReference>
<feature type="transmembrane region" description="Helical" evidence="9">
    <location>
        <begin position="262"/>
        <end position="285"/>
    </location>
</feature>
<dbReference type="InterPro" id="IPR035906">
    <property type="entry name" value="MetI-like_sf"/>
</dbReference>
<evidence type="ECO:0000256" key="9">
    <source>
        <dbReference type="RuleBase" id="RU363032"/>
    </source>
</evidence>
<evidence type="ECO:0000256" key="4">
    <source>
        <dbReference type="ARBA" id="ARBA00022692"/>
    </source>
</evidence>
<feature type="transmembrane region" description="Helical" evidence="9">
    <location>
        <begin position="38"/>
        <end position="60"/>
    </location>
</feature>
<dbReference type="SUPFAM" id="SSF161098">
    <property type="entry name" value="MetI-like"/>
    <property type="match status" value="1"/>
</dbReference>
<reference evidence="11 12" key="1">
    <citation type="submission" date="2019-03" db="EMBL/GenBank/DDBJ databases">
        <title>Genome sequence of Thiobacillaceae bacterium LSR1, a sulfur-oxidizing bacterium isolated from freshwater sediment.</title>
        <authorList>
            <person name="Li S."/>
        </authorList>
    </citation>
    <scope>NUCLEOTIDE SEQUENCE [LARGE SCALE GENOMIC DNA]</scope>
    <source>
        <strain evidence="11 12">LSR1</strain>
    </source>
</reference>
<keyword evidence="12" id="KW-1185">Reference proteome</keyword>
<accession>A0A4R1B5D7</accession>
<evidence type="ECO:0000256" key="8">
    <source>
        <dbReference type="ARBA" id="ARBA00023136"/>
    </source>
</evidence>
<dbReference type="Gene3D" id="1.10.3720.10">
    <property type="entry name" value="MetI-like"/>
    <property type="match status" value="1"/>
</dbReference>
<evidence type="ECO:0000259" key="10">
    <source>
        <dbReference type="PROSITE" id="PS50928"/>
    </source>
</evidence>
<evidence type="ECO:0000313" key="11">
    <source>
        <dbReference type="EMBL" id="TCJ13191.1"/>
    </source>
</evidence>
<protein>
    <submittedName>
        <fullName evidence="11">ABC transporter permease</fullName>
    </submittedName>
</protein>
<keyword evidence="2 9" id="KW-0813">Transport</keyword>
<sequence>MPVLLWTDALIFLLVAGLAGFAYLVRRHPHLAVPWRRVAADPLAMAAAVVLLCFTAVAVLDSLHYRPALPPGPNGEAQYAAEVNSVLDRALAVLVEHQEKSYSAPFATRLFAKEAISLPDGRTVRDYPRLAWGGAHLADPDRGRAGDIAGKAGLGLALGLAAWLPAAWLVRRRLAAGGARRAVLATLLAVCLVAGVLAVLAPYYHVFGTDKVGQDVLYATIKSIRTGVLIGALTTLVTLPLAIGLGVSAGYFGGRVDDAVQYLYTTLNSIPGVLLIAAAVLLMQAQLETHPDWFETGAERADLRLLFLCLILGMTNWTGLARLLRAETLKVRELDYVIAARAFGVSDGRILTRHILPNVQHIVLISVVMDFSGLVLAEAVLSYVGVGVDPGMMSFGNMINGARLELAREPVVWWQLVAAFLFMFVLVLAANLFADSVRDALDPRTRSRT</sequence>
<dbReference type="GO" id="GO:0005886">
    <property type="term" value="C:plasma membrane"/>
    <property type="evidence" value="ECO:0007669"/>
    <property type="project" value="UniProtKB-SubCell"/>
</dbReference>
<dbReference type="AlphaFoldDB" id="A0A4R1B5D7"/>
<comment type="caution">
    <text evidence="11">The sequence shown here is derived from an EMBL/GenBank/DDBJ whole genome shotgun (WGS) entry which is preliminary data.</text>
</comment>
<dbReference type="PANTHER" id="PTHR43386:SF24">
    <property type="entry name" value="OLIGOPEPTIDE TRANSPORT SYSTEM PERMEASE PROTEIN AMID"/>
    <property type="match status" value="1"/>
</dbReference>
<keyword evidence="4 9" id="KW-0812">Transmembrane</keyword>
<feature type="transmembrane region" description="Helical" evidence="9">
    <location>
        <begin position="362"/>
        <end position="386"/>
    </location>
</feature>
<dbReference type="PANTHER" id="PTHR43386">
    <property type="entry name" value="OLIGOPEPTIDE TRANSPORT SYSTEM PERMEASE PROTEIN APPC"/>
    <property type="match status" value="1"/>
</dbReference>
<dbReference type="InterPro" id="IPR000515">
    <property type="entry name" value="MetI-like"/>
</dbReference>
<comment type="similarity">
    <text evidence="9">Belongs to the binding-protein-dependent transport system permease family.</text>
</comment>
<dbReference type="InterPro" id="IPR050366">
    <property type="entry name" value="BP-dependent_transpt_permease"/>
</dbReference>
<gene>
    <name evidence="11" type="ORF">EZJ19_10605</name>
</gene>
<evidence type="ECO:0000256" key="1">
    <source>
        <dbReference type="ARBA" id="ARBA00004651"/>
    </source>
</evidence>
<keyword evidence="8 9" id="KW-0472">Membrane</keyword>
<feature type="transmembrane region" description="Helical" evidence="9">
    <location>
        <begin position="224"/>
        <end position="250"/>
    </location>
</feature>
<evidence type="ECO:0000256" key="3">
    <source>
        <dbReference type="ARBA" id="ARBA00022475"/>
    </source>
</evidence>
<comment type="subcellular location">
    <subcellularLocation>
        <location evidence="1 9">Cell membrane</location>
        <topology evidence="1 9">Multi-pass membrane protein</topology>
    </subcellularLocation>
</comment>
<keyword evidence="5" id="KW-0571">Peptide transport</keyword>
<dbReference type="GO" id="GO:0015833">
    <property type="term" value="P:peptide transport"/>
    <property type="evidence" value="ECO:0007669"/>
    <property type="project" value="UniProtKB-KW"/>
</dbReference>
<evidence type="ECO:0000256" key="2">
    <source>
        <dbReference type="ARBA" id="ARBA00022448"/>
    </source>
</evidence>
<dbReference type="CDD" id="cd06261">
    <property type="entry name" value="TM_PBP2"/>
    <property type="match status" value="1"/>
</dbReference>
<evidence type="ECO:0000313" key="12">
    <source>
        <dbReference type="Proteomes" id="UP000295443"/>
    </source>
</evidence>
<evidence type="ECO:0000256" key="6">
    <source>
        <dbReference type="ARBA" id="ARBA00022927"/>
    </source>
</evidence>
<dbReference type="Pfam" id="PF00528">
    <property type="entry name" value="BPD_transp_1"/>
    <property type="match status" value="1"/>
</dbReference>
<evidence type="ECO:0000256" key="5">
    <source>
        <dbReference type="ARBA" id="ARBA00022856"/>
    </source>
</evidence>
<keyword evidence="7 9" id="KW-1133">Transmembrane helix</keyword>
<dbReference type="OrthoDB" id="9783218at2"/>
<dbReference type="Proteomes" id="UP000295443">
    <property type="component" value="Unassembled WGS sequence"/>
</dbReference>
<evidence type="ECO:0000256" key="7">
    <source>
        <dbReference type="ARBA" id="ARBA00022989"/>
    </source>
</evidence>
<feature type="transmembrane region" description="Helical" evidence="9">
    <location>
        <begin position="148"/>
        <end position="170"/>
    </location>
</feature>
<name>A0A4R1B5D7_9PROT</name>
<feature type="transmembrane region" description="Helical" evidence="9">
    <location>
        <begin position="412"/>
        <end position="434"/>
    </location>
</feature>
<feature type="domain" description="ABC transmembrane type-1" evidence="10">
    <location>
        <begin position="224"/>
        <end position="434"/>
    </location>
</feature>
<dbReference type="EMBL" id="SJZB01000040">
    <property type="protein sequence ID" value="TCJ13191.1"/>
    <property type="molecule type" value="Genomic_DNA"/>
</dbReference>
<keyword evidence="3" id="KW-1003">Cell membrane</keyword>
<dbReference type="GO" id="GO:0055085">
    <property type="term" value="P:transmembrane transport"/>
    <property type="evidence" value="ECO:0007669"/>
    <property type="project" value="InterPro"/>
</dbReference>
<feature type="transmembrane region" description="Helical" evidence="9">
    <location>
        <begin position="305"/>
        <end position="324"/>
    </location>
</feature>
<organism evidence="11 12">
    <name type="scientific">Parasulfuritortus cantonensis</name>
    <dbReference type="NCBI Taxonomy" id="2528202"/>
    <lineage>
        <taxon>Bacteria</taxon>
        <taxon>Pseudomonadati</taxon>
        <taxon>Pseudomonadota</taxon>
        <taxon>Betaproteobacteria</taxon>
        <taxon>Nitrosomonadales</taxon>
        <taxon>Thiobacillaceae</taxon>
        <taxon>Parasulfuritortus</taxon>
    </lineage>
</organism>
<dbReference type="GO" id="GO:0015031">
    <property type="term" value="P:protein transport"/>
    <property type="evidence" value="ECO:0007669"/>
    <property type="project" value="UniProtKB-KW"/>
</dbReference>
<feature type="transmembrane region" description="Helical" evidence="9">
    <location>
        <begin position="6"/>
        <end position="26"/>
    </location>
</feature>